<comment type="caution">
    <text evidence="1">Lacks conserved residue(s) required for the propagation of feature annotation.</text>
</comment>
<dbReference type="InterPro" id="IPR027417">
    <property type="entry name" value="P-loop_NTPase"/>
</dbReference>
<dbReference type="GO" id="GO:0005524">
    <property type="term" value="F:ATP binding"/>
    <property type="evidence" value="ECO:0007669"/>
    <property type="project" value="InterPro"/>
</dbReference>
<reference evidence="3" key="1">
    <citation type="submission" date="2013-10" db="EMBL/GenBank/DDBJ databases">
        <title>Genomic analysis of the causative agents of coccidiosis in chickens.</title>
        <authorList>
            <person name="Reid A.J."/>
            <person name="Blake D."/>
            <person name="Billington K."/>
            <person name="Browne H."/>
            <person name="Dunn M."/>
            <person name="Hung S."/>
            <person name="Kawahara F."/>
            <person name="Miranda-Saavedra D."/>
            <person name="Mourier T."/>
            <person name="Nagra H."/>
            <person name="Otto T.D."/>
            <person name="Rawlings N."/>
            <person name="Sanchez A."/>
            <person name="Sanders M."/>
            <person name="Subramaniam C."/>
            <person name="Tay Y."/>
            <person name="Dear P."/>
            <person name="Doerig C."/>
            <person name="Gruber A."/>
            <person name="Parkinson J."/>
            <person name="Shirley M."/>
            <person name="Wan K.L."/>
            <person name="Berriman M."/>
            <person name="Tomley F."/>
            <person name="Pain A."/>
        </authorList>
    </citation>
    <scope>NUCLEOTIDE SEQUENCE [LARGE SCALE GENOMIC DNA]</scope>
    <source>
        <strain evidence="3">Houghton</strain>
    </source>
</reference>
<dbReference type="SUPFAM" id="SSF52540">
    <property type="entry name" value="P-loop containing nucleoside triphosphate hydrolases"/>
    <property type="match status" value="1"/>
</dbReference>
<dbReference type="GO" id="GO:0003777">
    <property type="term" value="F:microtubule motor activity"/>
    <property type="evidence" value="ECO:0007669"/>
    <property type="project" value="InterPro"/>
</dbReference>
<reference evidence="3" key="2">
    <citation type="submission" date="2013-10" db="EMBL/GenBank/DDBJ databases">
        <authorList>
            <person name="Aslett M."/>
        </authorList>
    </citation>
    <scope>NUCLEOTIDE SEQUENCE [LARGE SCALE GENOMIC DNA]</scope>
    <source>
        <strain evidence="3">Houghton</strain>
    </source>
</reference>
<dbReference type="InterPro" id="IPR001752">
    <property type="entry name" value="Kinesin_motor_dom"/>
</dbReference>
<organism evidence="3 4">
    <name type="scientific">Eimeria necatrix</name>
    <dbReference type="NCBI Taxonomy" id="51315"/>
    <lineage>
        <taxon>Eukaryota</taxon>
        <taxon>Sar</taxon>
        <taxon>Alveolata</taxon>
        <taxon>Apicomplexa</taxon>
        <taxon>Conoidasida</taxon>
        <taxon>Coccidia</taxon>
        <taxon>Eucoccidiorida</taxon>
        <taxon>Eimeriorina</taxon>
        <taxon>Eimeriidae</taxon>
        <taxon>Eimeria</taxon>
    </lineage>
</organism>
<dbReference type="VEuPathDB" id="ToxoDB:ENH_00022660"/>
<comment type="similarity">
    <text evidence="1">Belongs to the TRAFAC class myosin-kinesin ATPase superfamily. Kinesin family.</text>
</comment>
<protein>
    <recommendedName>
        <fullName evidence="2">Kinesin motor domain-containing protein</fullName>
    </recommendedName>
</protein>
<dbReference type="OrthoDB" id="354419at2759"/>
<evidence type="ECO:0000259" key="2">
    <source>
        <dbReference type="PROSITE" id="PS50067"/>
    </source>
</evidence>
<evidence type="ECO:0000313" key="3">
    <source>
        <dbReference type="EMBL" id="CDJ62648.1"/>
    </source>
</evidence>
<dbReference type="EMBL" id="HG722525">
    <property type="protein sequence ID" value="CDJ62648.1"/>
    <property type="molecule type" value="Genomic_DNA"/>
</dbReference>
<evidence type="ECO:0000313" key="4">
    <source>
        <dbReference type="Proteomes" id="UP000030754"/>
    </source>
</evidence>
<dbReference type="Proteomes" id="UP000030754">
    <property type="component" value="Unassembled WGS sequence"/>
</dbReference>
<dbReference type="RefSeq" id="XP_013440010.1">
    <property type="nucleotide sequence ID" value="XM_013584556.1"/>
</dbReference>
<dbReference type="GO" id="GO:0007018">
    <property type="term" value="P:microtubule-based movement"/>
    <property type="evidence" value="ECO:0007669"/>
    <property type="project" value="InterPro"/>
</dbReference>
<evidence type="ECO:0000256" key="1">
    <source>
        <dbReference type="PROSITE-ProRule" id="PRU00283"/>
    </source>
</evidence>
<name>U6MHV6_9EIME</name>
<dbReference type="Gene3D" id="1.20.58.1980">
    <property type="match status" value="1"/>
</dbReference>
<dbReference type="AlphaFoldDB" id="U6MHV6"/>
<dbReference type="GeneID" id="25472436"/>
<dbReference type="GO" id="GO:0008017">
    <property type="term" value="F:microtubule binding"/>
    <property type="evidence" value="ECO:0007669"/>
    <property type="project" value="InterPro"/>
</dbReference>
<feature type="domain" description="Kinesin motor" evidence="2">
    <location>
        <begin position="1"/>
        <end position="121"/>
    </location>
</feature>
<keyword evidence="4" id="KW-1185">Reference proteome</keyword>
<accession>U6MHV6</accession>
<proteinExistence type="inferred from homology"/>
<sequence length="146" mass="16091">MRGKIFTVQKVSQPCECLAALQLCSVSQKMQLTSGRRSLCFGSLVKQEERRRGEGTANTNGMGMAGSDVPIPYRYSNLTRILARSLHSDASIVLLVTINPASTATQLSLHAIDFAQRASCLRERPIKIGATTTKQFLLKQHELLKE</sequence>
<dbReference type="Pfam" id="PF00225">
    <property type="entry name" value="Kinesin"/>
    <property type="match status" value="1"/>
</dbReference>
<dbReference type="PROSITE" id="PS50067">
    <property type="entry name" value="KINESIN_MOTOR_2"/>
    <property type="match status" value="1"/>
</dbReference>
<gene>
    <name evidence="3" type="ORF">ENH_00022660</name>
</gene>